<dbReference type="InterPro" id="IPR021558">
    <property type="entry name" value="MazE-like"/>
</dbReference>
<accession>A0A543Q5H5</accession>
<sequence>MSSLHTSMDKTTRHRERMKAAGLRPVQFWVPDTRSPEFVAQVRHQCLKLNNDPTEADILQFTEEAAAQMDGYNTMGGLGHSVPAR</sequence>
<dbReference type="AlphaFoldDB" id="A0A543Q5H5"/>
<dbReference type="RefSeq" id="WP_142087618.1">
    <property type="nucleotide sequence ID" value="NZ_SZUV01000001.1"/>
</dbReference>
<evidence type="ECO:0000313" key="1">
    <source>
        <dbReference type="EMBL" id="TQN51577.1"/>
    </source>
</evidence>
<evidence type="ECO:0000313" key="2">
    <source>
        <dbReference type="Proteomes" id="UP000315403"/>
    </source>
</evidence>
<protein>
    <recommendedName>
        <fullName evidence="3">Antitoxin MazE</fullName>
    </recommendedName>
</protein>
<dbReference type="Proteomes" id="UP000315403">
    <property type="component" value="Unassembled WGS sequence"/>
</dbReference>
<proteinExistence type="predicted"/>
<comment type="caution">
    <text evidence="1">The sequence shown here is derived from an EMBL/GenBank/DDBJ whole genome shotgun (WGS) entry which is preliminary data.</text>
</comment>
<dbReference type="EMBL" id="SZUV01000001">
    <property type="protein sequence ID" value="TQN51577.1"/>
    <property type="molecule type" value="Genomic_DNA"/>
</dbReference>
<organism evidence="1 2">
    <name type="scientific">Acidithiobacillus thiooxidans ATCC 19377</name>
    <dbReference type="NCBI Taxonomy" id="637390"/>
    <lineage>
        <taxon>Bacteria</taxon>
        <taxon>Pseudomonadati</taxon>
        <taxon>Pseudomonadota</taxon>
        <taxon>Acidithiobacillia</taxon>
        <taxon>Acidithiobacillales</taxon>
        <taxon>Acidithiobacillaceae</taxon>
        <taxon>Acidithiobacillus</taxon>
    </lineage>
</organism>
<reference evidence="1 2" key="1">
    <citation type="submission" date="2019-03" db="EMBL/GenBank/DDBJ databases">
        <title>New insights into Acidothiobacillus thiooxidans sulfur metabolism through coupled gene expression, solution geochemistry, microscopy and spectroscopy analyses.</title>
        <authorList>
            <person name="Camacho D."/>
            <person name="Frazao R."/>
            <person name="Fouillen A."/>
            <person name="Nanci A."/>
            <person name="Lang B.F."/>
            <person name="Apte S.C."/>
            <person name="Baron C."/>
            <person name="Warren L.A."/>
        </authorList>
    </citation>
    <scope>NUCLEOTIDE SEQUENCE [LARGE SCALE GENOMIC DNA]</scope>
    <source>
        <strain evidence="1 2">ATCC 19377</strain>
    </source>
</reference>
<gene>
    <name evidence="1" type="ORF">DLNHIDIE_01450</name>
</gene>
<name>A0A543Q5H5_ACITH</name>
<evidence type="ECO:0008006" key="3">
    <source>
        <dbReference type="Google" id="ProtNLM"/>
    </source>
</evidence>
<dbReference type="Pfam" id="PF11455">
    <property type="entry name" value="MazE-like"/>
    <property type="match status" value="1"/>
</dbReference>